<dbReference type="Proteomes" id="UP000607653">
    <property type="component" value="Unassembled WGS sequence"/>
</dbReference>
<comment type="caution">
    <text evidence="1">The sequence shown here is derived from an EMBL/GenBank/DDBJ whole genome shotgun (WGS) entry which is preliminary data.</text>
</comment>
<proteinExistence type="predicted"/>
<name>A0A822YHF7_NELNU</name>
<organism evidence="1 2">
    <name type="scientific">Nelumbo nucifera</name>
    <name type="common">Sacred lotus</name>
    <dbReference type="NCBI Taxonomy" id="4432"/>
    <lineage>
        <taxon>Eukaryota</taxon>
        <taxon>Viridiplantae</taxon>
        <taxon>Streptophyta</taxon>
        <taxon>Embryophyta</taxon>
        <taxon>Tracheophyta</taxon>
        <taxon>Spermatophyta</taxon>
        <taxon>Magnoliopsida</taxon>
        <taxon>Proteales</taxon>
        <taxon>Nelumbonaceae</taxon>
        <taxon>Nelumbo</taxon>
    </lineage>
</organism>
<reference evidence="1 2" key="1">
    <citation type="journal article" date="2020" name="Mol. Biol. Evol.">
        <title>Distinct Expression and Methylation Patterns for Genes with Different Fates following a Single Whole-Genome Duplication in Flowering Plants.</title>
        <authorList>
            <person name="Shi T."/>
            <person name="Rahmani R.S."/>
            <person name="Gugger P.F."/>
            <person name="Wang M."/>
            <person name="Li H."/>
            <person name="Zhang Y."/>
            <person name="Li Z."/>
            <person name="Wang Q."/>
            <person name="Van de Peer Y."/>
            <person name="Marchal K."/>
            <person name="Chen J."/>
        </authorList>
    </citation>
    <scope>NUCLEOTIDE SEQUENCE [LARGE SCALE GENOMIC DNA]</scope>
    <source>
        <tissue evidence="1">Leaf</tissue>
    </source>
</reference>
<keyword evidence="2" id="KW-1185">Reference proteome</keyword>
<gene>
    <name evidence="1" type="ORF">HUJ06_030366</name>
</gene>
<protein>
    <submittedName>
        <fullName evidence="1">Uncharacterized protein</fullName>
    </submittedName>
</protein>
<dbReference type="AlphaFoldDB" id="A0A822YHF7"/>
<evidence type="ECO:0000313" key="1">
    <source>
        <dbReference type="EMBL" id="DAD28898.1"/>
    </source>
</evidence>
<sequence length="89" mass="10009">MKPFIAGGTSLPSTEHIQLFMGEDCLREAKKKEDLPALYRRLTEEDSTAGDAFCLCRLERIAGGWVDLGGDWRDAGNKRTERVSQNHLE</sequence>
<dbReference type="EMBL" id="DUZY01000002">
    <property type="protein sequence ID" value="DAD28898.1"/>
    <property type="molecule type" value="Genomic_DNA"/>
</dbReference>
<accession>A0A822YHF7</accession>
<evidence type="ECO:0000313" key="2">
    <source>
        <dbReference type="Proteomes" id="UP000607653"/>
    </source>
</evidence>